<protein>
    <submittedName>
        <fullName evidence="2">Kinesin-related protein15</fullName>
    </submittedName>
</protein>
<dbReference type="AlphaFoldDB" id="A0A1D6JB44"/>
<organism evidence="2">
    <name type="scientific">Zea mays</name>
    <name type="common">Maize</name>
    <dbReference type="NCBI Taxonomy" id="4577"/>
    <lineage>
        <taxon>Eukaryota</taxon>
        <taxon>Viridiplantae</taxon>
        <taxon>Streptophyta</taxon>
        <taxon>Embryophyta</taxon>
        <taxon>Tracheophyta</taxon>
        <taxon>Spermatophyta</taxon>
        <taxon>Magnoliopsida</taxon>
        <taxon>Liliopsida</taxon>
        <taxon>Poales</taxon>
        <taxon>Poaceae</taxon>
        <taxon>PACMAD clade</taxon>
        <taxon>Panicoideae</taxon>
        <taxon>Andropogonodae</taxon>
        <taxon>Andropogoneae</taxon>
        <taxon>Tripsacinae</taxon>
        <taxon>Zea</taxon>
    </lineage>
</organism>
<name>A0A1D6JB44_MAIZE</name>
<proteinExistence type="predicted"/>
<gene>
    <name evidence="2" type="ORF">ZEAMMB73_Zm00001d025951</name>
</gene>
<feature type="region of interest" description="Disordered" evidence="1">
    <location>
        <begin position="41"/>
        <end position="113"/>
    </location>
</feature>
<evidence type="ECO:0000313" key="2">
    <source>
        <dbReference type="EMBL" id="AQK45134.1"/>
    </source>
</evidence>
<dbReference type="EMBL" id="CM000786">
    <property type="protein sequence ID" value="AQK45134.1"/>
    <property type="molecule type" value="Genomic_DNA"/>
</dbReference>
<sequence length="169" mass="18675">MTTCILTGATPLLAQRSRYGASHVLRRCPPRLRLFLQRHRQGDACPPPRHPPPSPCTPPSPADHSRLYPSGSRARTHITRTMARGSGTRPRRLLEQRNPTERSNANLQSQIPAARKESSHKWYGSIEVIWICDAIEIHGLKIGVTSSRGWLSTCCLASGLKAAAGITWL</sequence>
<evidence type="ECO:0000256" key="1">
    <source>
        <dbReference type="SAM" id="MobiDB-lite"/>
    </source>
</evidence>
<accession>A0A1D6JB44</accession>
<reference evidence="2" key="1">
    <citation type="submission" date="2015-12" db="EMBL/GenBank/DDBJ databases">
        <title>Update maize B73 reference genome by single molecule sequencing technologies.</title>
        <authorList>
            <consortium name="Maize Genome Sequencing Project"/>
            <person name="Ware D."/>
        </authorList>
    </citation>
    <scope>NUCLEOTIDE SEQUENCE</scope>
    <source>
        <tissue evidence="2">Seedling</tissue>
    </source>
</reference>
<feature type="compositionally biased region" description="Polar residues" evidence="1">
    <location>
        <begin position="101"/>
        <end position="111"/>
    </location>
</feature>
<feature type="compositionally biased region" description="Pro residues" evidence="1">
    <location>
        <begin position="45"/>
        <end position="61"/>
    </location>
</feature>